<comment type="caution">
    <text evidence="2">The sequence shown here is derived from an EMBL/GenBank/DDBJ whole genome shotgun (WGS) entry which is preliminary data.</text>
</comment>
<feature type="compositionally biased region" description="Basic and acidic residues" evidence="1">
    <location>
        <begin position="77"/>
        <end position="98"/>
    </location>
</feature>
<evidence type="ECO:0000313" key="2">
    <source>
        <dbReference type="EMBL" id="KAA8572379.1"/>
    </source>
</evidence>
<evidence type="ECO:0000313" key="3">
    <source>
        <dbReference type="Proteomes" id="UP000322873"/>
    </source>
</evidence>
<reference evidence="2 3" key="1">
    <citation type="submission" date="2019-06" db="EMBL/GenBank/DDBJ databases">
        <title>Genome Sequence of the Brown Rot Fungal Pathogen Monilinia fructicola.</title>
        <authorList>
            <person name="De Miccolis Angelini R.M."/>
            <person name="Landi L."/>
            <person name="Abate D."/>
            <person name="Pollastro S."/>
            <person name="Romanazzi G."/>
            <person name="Faretra F."/>
        </authorList>
    </citation>
    <scope>NUCLEOTIDE SEQUENCE [LARGE SCALE GENOMIC DNA]</scope>
    <source>
        <strain evidence="2 3">Mfrc123</strain>
    </source>
</reference>
<keyword evidence="3" id="KW-1185">Reference proteome</keyword>
<accession>A0A5M9JWA6</accession>
<feature type="compositionally biased region" description="Basic and acidic residues" evidence="1">
    <location>
        <begin position="27"/>
        <end position="39"/>
    </location>
</feature>
<feature type="compositionally biased region" description="Gly residues" evidence="1">
    <location>
        <begin position="99"/>
        <end position="112"/>
    </location>
</feature>
<name>A0A5M9JWA6_MONFR</name>
<feature type="compositionally biased region" description="Gly residues" evidence="1">
    <location>
        <begin position="119"/>
        <end position="128"/>
    </location>
</feature>
<sequence>MLAAATRPHPSSRTNRARLPSPPCSSTRDDHSRRPDTARPRGGLARRRARPHAPDDATPKPQGDELAQRAFCPADPGCRERGRDRGAEERGHETKPRGGEAGAGCVAQGGGGVEEEGCVDGGGDGGRR</sequence>
<dbReference type="AlphaFoldDB" id="A0A5M9JWA6"/>
<feature type="region of interest" description="Disordered" evidence="1">
    <location>
        <begin position="1"/>
        <end position="128"/>
    </location>
</feature>
<dbReference type="EMBL" id="VICG01000004">
    <property type="protein sequence ID" value="KAA8572379.1"/>
    <property type="molecule type" value="Genomic_DNA"/>
</dbReference>
<protein>
    <submittedName>
        <fullName evidence="2">Uncharacterized protein</fullName>
    </submittedName>
</protein>
<dbReference type="Proteomes" id="UP000322873">
    <property type="component" value="Unassembled WGS sequence"/>
</dbReference>
<organism evidence="2 3">
    <name type="scientific">Monilinia fructicola</name>
    <name type="common">Brown rot fungus</name>
    <name type="synonym">Ciboria fructicola</name>
    <dbReference type="NCBI Taxonomy" id="38448"/>
    <lineage>
        <taxon>Eukaryota</taxon>
        <taxon>Fungi</taxon>
        <taxon>Dikarya</taxon>
        <taxon>Ascomycota</taxon>
        <taxon>Pezizomycotina</taxon>
        <taxon>Leotiomycetes</taxon>
        <taxon>Helotiales</taxon>
        <taxon>Sclerotiniaceae</taxon>
        <taxon>Monilinia</taxon>
    </lineage>
</organism>
<gene>
    <name evidence="2" type="ORF">EYC84_003001</name>
</gene>
<proteinExistence type="predicted"/>
<feature type="compositionally biased region" description="Basic and acidic residues" evidence="1">
    <location>
        <begin position="52"/>
        <end position="67"/>
    </location>
</feature>
<evidence type="ECO:0000256" key="1">
    <source>
        <dbReference type="SAM" id="MobiDB-lite"/>
    </source>
</evidence>